<accession>A0A220U3F9</accession>
<dbReference type="EMBL" id="CP022315">
    <property type="protein sequence ID" value="ASK62273.1"/>
    <property type="molecule type" value="Genomic_DNA"/>
</dbReference>
<protein>
    <submittedName>
        <fullName evidence="2">Uncharacterized protein</fullName>
    </submittedName>
</protein>
<evidence type="ECO:0000313" key="2">
    <source>
        <dbReference type="EMBL" id="ASK62273.1"/>
    </source>
</evidence>
<dbReference type="Proteomes" id="UP000198312">
    <property type="component" value="Chromosome"/>
</dbReference>
<gene>
    <name evidence="2" type="ORF">CFK37_08925</name>
</gene>
<keyword evidence="1" id="KW-0472">Membrane</keyword>
<dbReference type="KEGG" id="vil:CFK37_08925"/>
<name>A0A220U3F9_9BACI</name>
<sequence>MTYANRPWRIILALKSVVAVAVAVATDAYGLVFTTLWSNRVSYGYLRFMVLMADGGHGDRFLDPLLYIKRGIKILL</sequence>
<keyword evidence="1" id="KW-0812">Transmembrane</keyword>
<proteinExistence type="predicted"/>
<keyword evidence="3" id="KW-1185">Reference proteome</keyword>
<evidence type="ECO:0000313" key="3">
    <source>
        <dbReference type="Proteomes" id="UP000198312"/>
    </source>
</evidence>
<dbReference type="AlphaFoldDB" id="A0A220U3F9"/>
<keyword evidence="1" id="KW-1133">Transmembrane helix</keyword>
<evidence type="ECO:0000256" key="1">
    <source>
        <dbReference type="SAM" id="Phobius"/>
    </source>
</evidence>
<organism evidence="2 3">
    <name type="scientific">Virgibacillus phasianinus</name>
    <dbReference type="NCBI Taxonomy" id="2017483"/>
    <lineage>
        <taxon>Bacteria</taxon>
        <taxon>Bacillati</taxon>
        <taxon>Bacillota</taxon>
        <taxon>Bacilli</taxon>
        <taxon>Bacillales</taxon>
        <taxon>Bacillaceae</taxon>
        <taxon>Virgibacillus</taxon>
    </lineage>
</organism>
<reference evidence="2 3" key="1">
    <citation type="submission" date="2017-07" db="EMBL/GenBank/DDBJ databases">
        <title>Virgibacillus sp. LM2416.</title>
        <authorList>
            <person name="Tak E.J."/>
            <person name="Bae J.-W."/>
        </authorList>
    </citation>
    <scope>NUCLEOTIDE SEQUENCE [LARGE SCALE GENOMIC DNA]</scope>
    <source>
        <strain evidence="2 3">LM2416</strain>
    </source>
</reference>
<feature type="transmembrane region" description="Helical" evidence="1">
    <location>
        <begin position="12"/>
        <end position="37"/>
    </location>
</feature>